<organism evidence="1 2">
    <name type="scientific">Canavalia gladiata</name>
    <name type="common">Sword bean</name>
    <name type="synonym">Dolichos gladiatus</name>
    <dbReference type="NCBI Taxonomy" id="3824"/>
    <lineage>
        <taxon>Eukaryota</taxon>
        <taxon>Viridiplantae</taxon>
        <taxon>Streptophyta</taxon>
        <taxon>Embryophyta</taxon>
        <taxon>Tracheophyta</taxon>
        <taxon>Spermatophyta</taxon>
        <taxon>Magnoliopsida</taxon>
        <taxon>eudicotyledons</taxon>
        <taxon>Gunneridae</taxon>
        <taxon>Pentapetalae</taxon>
        <taxon>rosids</taxon>
        <taxon>fabids</taxon>
        <taxon>Fabales</taxon>
        <taxon>Fabaceae</taxon>
        <taxon>Papilionoideae</taxon>
        <taxon>50 kb inversion clade</taxon>
        <taxon>NPAAA clade</taxon>
        <taxon>indigoferoid/millettioid clade</taxon>
        <taxon>Phaseoleae</taxon>
        <taxon>Canavalia</taxon>
    </lineage>
</organism>
<comment type="caution">
    <text evidence="1">The sequence shown here is derived from an EMBL/GenBank/DDBJ whole genome shotgun (WGS) entry which is preliminary data.</text>
</comment>
<evidence type="ECO:0000313" key="2">
    <source>
        <dbReference type="Proteomes" id="UP001367508"/>
    </source>
</evidence>
<dbReference type="EMBL" id="JAYMYQ010000001">
    <property type="protein sequence ID" value="KAK7363877.1"/>
    <property type="molecule type" value="Genomic_DNA"/>
</dbReference>
<name>A0AAN9N4M5_CANGL</name>
<sequence length="88" mass="10354">MSLIQRRAKLADINYTLFSKFSSRNWDLLELALWKRCHGKASNIVRQQLPDIHVIQFVVTCVRNWQRKLKNLKPDVSQCSVLDMQALK</sequence>
<accession>A0AAN9N4M5</accession>
<dbReference type="Proteomes" id="UP001367508">
    <property type="component" value="Unassembled WGS sequence"/>
</dbReference>
<keyword evidence="2" id="KW-1185">Reference proteome</keyword>
<evidence type="ECO:0000313" key="1">
    <source>
        <dbReference type="EMBL" id="KAK7363877.1"/>
    </source>
</evidence>
<reference evidence="1 2" key="1">
    <citation type="submission" date="2024-01" db="EMBL/GenBank/DDBJ databases">
        <title>The genomes of 5 underutilized Papilionoideae crops provide insights into root nodulation and disease resistanc.</title>
        <authorList>
            <person name="Jiang F."/>
        </authorList>
    </citation>
    <scope>NUCLEOTIDE SEQUENCE [LARGE SCALE GENOMIC DNA]</scope>
    <source>
        <strain evidence="1">LVBAO_FW01</strain>
        <tissue evidence="1">Leaves</tissue>
    </source>
</reference>
<gene>
    <name evidence="1" type="ORF">VNO77_06037</name>
</gene>
<protein>
    <submittedName>
        <fullName evidence="1">Uncharacterized protein</fullName>
    </submittedName>
</protein>
<dbReference type="AlphaFoldDB" id="A0AAN9N4M5"/>
<proteinExistence type="predicted"/>